<evidence type="ECO:0000313" key="4">
    <source>
        <dbReference type="Proteomes" id="UP001206128"/>
    </source>
</evidence>
<evidence type="ECO:0000313" key="3">
    <source>
        <dbReference type="EMBL" id="MCP2164027.1"/>
    </source>
</evidence>
<dbReference type="SMART" id="SM00028">
    <property type="entry name" value="TPR"/>
    <property type="match status" value="6"/>
</dbReference>
<dbReference type="SUPFAM" id="SSF48452">
    <property type="entry name" value="TPR-like"/>
    <property type="match status" value="2"/>
</dbReference>
<dbReference type="InterPro" id="IPR042197">
    <property type="entry name" value="Apaf_helical"/>
</dbReference>
<dbReference type="PANTHER" id="PTHR47691">
    <property type="entry name" value="REGULATOR-RELATED"/>
    <property type="match status" value="1"/>
</dbReference>
<protein>
    <submittedName>
        <fullName evidence="3">Tetratricopeptide repeat-containing protein</fullName>
    </submittedName>
</protein>
<dbReference type="PRINTS" id="PR00364">
    <property type="entry name" value="DISEASERSIST"/>
</dbReference>
<dbReference type="AlphaFoldDB" id="A0AAE3G9A1"/>
<dbReference type="Gene3D" id="1.10.8.430">
    <property type="entry name" value="Helical domain of apoptotic protease-activating factors"/>
    <property type="match status" value="1"/>
</dbReference>
<gene>
    <name evidence="3" type="ORF">LX83_000867</name>
</gene>
<dbReference type="Proteomes" id="UP001206128">
    <property type="component" value="Unassembled WGS sequence"/>
</dbReference>
<keyword evidence="4" id="KW-1185">Reference proteome</keyword>
<reference evidence="3" key="1">
    <citation type="submission" date="2022-06" db="EMBL/GenBank/DDBJ databases">
        <title>Genomic Encyclopedia of Archaeal and Bacterial Type Strains, Phase II (KMG-II): from individual species to whole genera.</title>
        <authorList>
            <person name="Goeker M."/>
        </authorList>
    </citation>
    <scope>NUCLEOTIDE SEQUENCE</scope>
    <source>
        <strain evidence="3">DSM 43935</strain>
    </source>
</reference>
<dbReference type="Gene3D" id="1.25.40.10">
    <property type="entry name" value="Tetratricopeptide repeat domain"/>
    <property type="match status" value="2"/>
</dbReference>
<dbReference type="CDD" id="cd00093">
    <property type="entry name" value="HTH_XRE"/>
    <property type="match status" value="1"/>
</dbReference>
<dbReference type="PROSITE" id="PS50943">
    <property type="entry name" value="HTH_CROC1"/>
    <property type="match status" value="1"/>
</dbReference>
<sequence>MAGGGDSDTRLARDFGVLLASYRRAANLTQEALAAASGLSVRAISDIERGRARGPQQRTVDALSAALGLDQAERDRFTAAARLGRRRPARSTPTEPDWPVTALHALPSSIGDLTGRAVELARLVELATGAVAGPAPGAPDGTAVTNRVAAISGLPGVGKTSLAVAVSHRVADQFPDGQLFLDLRSMDQQPLSPAEALSRVLRFLGIAEARIPQSLDERATLYRALLHDRRVLVVLDNAADEAQVRALLPSGPGCFVLVTSRQVLAGLEAVHRVLLDVLTAQESVTLLAKITGPDRVAAEPAAAAEVAALCGHLPLALRIAGNRLASRPQWTFHYLARQLGDQQRQLALLSAGDVQVRAAFALSYRQLDPAAKLMFRRLSVVPGPDFGVTLGAVAAGVDLFAAEEAIDKLVDANLLQLAPTEGRFRFHDLIRNFAAQTLATEEPDAGPASADRVAGWLVDTATRAGRFFDPDRQGLPAEQRAGSADRADTADLPRPEFTNRAEALSWLDVEIANWWPAARAVARAGGHERVLALAIAMHWYSDVRVQPHPWHELFRLGVAAARALGRRRDEAVLLNFLAWALYYCLGRNHEALAVLVQALEAAREVGDQREAGWAMTYTAAILVRLGQPDRAIDQCQQAVASFRAAGYLLGEVTALSALGVALGAQQQFDRALEIHQQVLSCYRGALAARAPDHAKGGTAIALLSIAEDLAGLRRWRDAVDSYQEAVRLFLANGHEWSAARARYGQSLAHRQLGEFDSALRCLEEARAEFVDSNDLLWQARTASALAELAAESGQHELAQAHRERALQLYHELGSDEAQASG</sequence>
<dbReference type="InterPro" id="IPR019734">
    <property type="entry name" value="TPR_rpt"/>
</dbReference>
<dbReference type="InterPro" id="IPR001387">
    <property type="entry name" value="Cro/C1-type_HTH"/>
</dbReference>
<dbReference type="InterPro" id="IPR002182">
    <property type="entry name" value="NB-ARC"/>
</dbReference>
<name>A0AAE3G9A1_9PSEU</name>
<accession>A0AAE3G9A1</accession>
<evidence type="ECO:0000256" key="1">
    <source>
        <dbReference type="SAM" id="MobiDB-lite"/>
    </source>
</evidence>
<comment type="caution">
    <text evidence="3">The sequence shown here is derived from an EMBL/GenBank/DDBJ whole genome shotgun (WGS) entry which is preliminary data.</text>
</comment>
<evidence type="ECO:0000259" key="2">
    <source>
        <dbReference type="PROSITE" id="PS50943"/>
    </source>
</evidence>
<dbReference type="Pfam" id="PF13424">
    <property type="entry name" value="TPR_12"/>
    <property type="match status" value="1"/>
</dbReference>
<proteinExistence type="predicted"/>
<dbReference type="EMBL" id="JAMTCK010000002">
    <property type="protein sequence ID" value="MCP2164027.1"/>
    <property type="molecule type" value="Genomic_DNA"/>
</dbReference>
<dbReference type="PANTHER" id="PTHR47691:SF3">
    <property type="entry name" value="HTH-TYPE TRANSCRIPTIONAL REGULATOR RV0890C-RELATED"/>
    <property type="match status" value="1"/>
</dbReference>
<feature type="compositionally biased region" description="Basic and acidic residues" evidence="1">
    <location>
        <begin position="483"/>
        <end position="492"/>
    </location>
</feature>
<dbReference type="GO" id="GO:0043531">
    <property type="term" value="F:ADP binding"/>
    <property type="evidence" value="ECO:0007669"/>
    <property type="project" value="InterPro"/>
</dbReference>
<dbReference type="Pfam" id="PF13560">
    <property type="entry name" value="HTH_31"/>
    <property type="match status" value="1"/>
</dbReference>
<feature type="region of interest" description="Disordered" evidence="1">
    <location>
        <begin position="467"/>
        <end position="492"/>
    </location>
</feature>
<dbReference type="Pfam" id="PF00931">
    <property type="entry name" value="NB-ARC"/>
    <property type="match status" value="1"/>
</dbReference>
<dbReference type="GO" id="GO:0003677">
    <property type="term" value="F:DNA binding"/>
    <property type="evidence" value="ECO:0007669"/>
    <property type="project" value="InterPro"/>
</dbReference>
<organism evidence="3 4">
    <name type="scientific">Goodfellowiella coeruleoviolacea</name>
    <dbReference type="NCBI Taxonomy" id="334858"/>
    <lineage>
        <taxon>Bacteria</taxon>
        <taxon>Bacillati</taxon>
        <taxon>Actinomycetota</taxon>
        <taxon>Actinomycetes</taxon>
        <taxon>Pseudonocardiales</taxon>
        <taxon>Pseudonocardiaceae</taxon>
        <taxon>Goodfellowiella</taxon>
    </lineage>
</organism>
<dbReference type="SUPFAM" id="SSF47413">
    <property type="entry name" value="lambda repressor-like DNA-binding domains"/>
    <property type="match status" value="1"/>
</dbReference>
<dbReference type="Gene3D" id="1.10.260.40">
    <property type="entry name" value="lambda repressor-like DNA-binding domains"/>
    <property type="match status" value="1"/>
</dbReference>
<dbReference type="RefSeq" id="WP_253767289.1">
    <property type="nucleotide sequence ID" value="NZ_JAMTCK010000002.1"/>
</dbReference>
<dbReference type="SUPFAM" id="SSF52540">
    <property type="entry name" value="P-loop containing nucleoside triphosphate hydrolases"/>
    <property type="match status" value="1"/>
</dbReference>
<dbReference type="SMART" id="SM00530">
    <property type="entry name" value="HTH_XRE"/>
    <property type="match status" value="1"/>
</dbReference>
<dbReference type="Gene3D" id="3.40.50.300">
    <property type="entry name" value="P-loop containing nucleotide triphosphate hydrolases"/>
    <property type="match status" value="1"/>
</dbReference>
<dbReference type="InterPro" id="IPR010982">
    <property type="entry name" value="Lambda_DNA-bd_dom_sf"/>
</dbReference>
<feature type="domain" description="HTH cro/C1-type" evidence="2">
    <location>
        <begin position="19"/>
        <end position="74"/>
    </location>
</feature>
<dbReference type="InterPro" id="IPR027417">
    <property type="entry name" value="P-loop_NTPase"/>
</dbReference>
<dbReference type="InterPro" id="IPR011990">
    <property type="entry name" value="TPR-like_helical_dom_sf"/>
</dbReference>